<dbReference type="Proteomes" id="UP000693738">
    <property type="component" value="Unassembled WGS sequence"/>
</dbReference>
<sequence length="441" mass="51034">MDFSYTPKSNYFWEDGIIAIVPDVEHEPANPKHPLNDQVERRAIAKAWEQQKVREYKVIVFAKVENKKARKYFQETRSPEVDGHQKLTDLHDRKLHFLTNYRPQGPLHLVDLYGRYNVYIMLKKLEGVIAASTPVSKQSPSLHCKAMTCIQDLPSELLLEVMEHCSSDLPSLIKAYPTALNNFSQNRKGFVARMSARFGDLALPSLVRAARLHYIRRQPDFEALHFIEIEARITTVCNITEETSFRERPSPTLPNLNGYSLLALSVMWELGEDAKRITDAYSQQALFEMAIQPDAEFYVPRQSAELTQHERRCFMAAAFIFEKHYREGEVHNYLHFLTSQGLNMLTALQKMSIDELTSFTITTFLHVNSSDRPVVLITRLYGYGPIGTGEVDSWSPWPYLDKLLDNQWEAYDAEEDWEDTWSRVIPFWDPSEDEDPYGRGD</sequence>
<accession>A0A8J2JJP8</accession>
<organism evidence="1 2">
    <name type="scientific">Fusarium equiseti</name>
    <name type="common">Fusarium scirpi</name>
    <dbReference type="NCBI Taxonomy" id="61235"/>
    <lineage>
        <taxon>Eukaryota</taxon>
        <taxon>Fungi</taxon>
        <taxon>Dikarya</taxon>
        <taxon>Ascomycota</taxon>
        <taxon>Pezizomycotina</taxon>
        <taxon>Sordariomycetes</taxon>
        <taxon>Hypocreomycetidae</taxon>
        <taxon>Hypocreales</taxon>
        <taxon>Nectriaceae</taxon>
        <taxon>Fusarium</taxon>
        <taxon>Fusarium incarnatum-equiseti species complex</taxon>
    </lineage>
</organism>
<evidence type="ECO:0000313" key="2">
    <source>
        <dbReference type="Proteomes" id="UP000693738"/>
    </source>
</evidence>
<dbReference type="EMBL" id="CAJSTJ010000206">
    <property type="protein sequence ID" value="CAG7566369.1"/>
    <property type="molecule type" value="Genomic_DNA"/>
</dbReference>
<dbReference type="AlphaFoldDB" id="A0A8J2JJP8"/>
<evidence type="ECO:0000313" key="1">
    <source>
        <dbReference type="EMBL" id="CAG7566369.1"/>
    </source>
</evidence>
<protein>
    <submittedName>
        <fullName evidence="1">Uncharacterized protein</fullName>
    </submittedName>
</protein>
<comment type="caution">
    <text evidence="1">The sequence shown here is derived from an EMBL/GenBank/DDBJ whole genome shotgun (WGS) entry which is preliminary data.</text>
</comment>
<reference evidence="1" key="1">
    <citation type="submission" date="2021-05" db="EMBL/GenBank/DDBJ databases">
        <authorList>
            <person name="Khan N."/>
        </authorList>
    </citation>
    <scope>NUCLEOTIDE SEQUENCE</scope>
</reference>
<name>A0A8J2JJP8_FUSEQ</name>
<proteinExistence type="predicted"/>
<gene>
    <name evidence="1" type="ORF">FEQUK3_LOCUS12068</name>
</gene>
<feature type="non-terminal residue" evidence="1">
    <location>
        <position position="1"/>
    </location>
</feature>